<name>A0A8S5THG8_9CAUD</name>
<dbReference type="InterPro" id="IPR011045">
    <property type="entry name" value="N2O_reductase_N"/>
</dbReference>
<dbReference type="Gene3D" id="2.130.10.10">
    <property type="entry name" value="YVTN repeat-like/Quinoprotein amine dehydrogenase"/>
    <property type="match status" value="1"/>
</dbReference>
<evidence type="ECO:0000256" key="1">
    <source>
        <dbReference type="SAM" id="Coils"/>
    </source>
</evidence>
<sequence>MFPNDLWIVDPYKGKLMTVVNDVPSEVVQIESTSDVSNVSTTVKTTTVNTTTTKYDGTVESNEESTVETTRTGNLANTALEPSSVMVSQDRVSVFVASRSKNCVYHYKKNSDSGKMELFQKITVGTQPFAMCEDPHGNVYVANYGDNTVSKIEVPSFKNSVATAGEEGQDKVVKTISVSAGPRDLVSDEEGTIWVACYLSHKIDSKTGADLGGIVSKIVNDTVVDSITVGLNPAAITCDESNTIWVANSGSNTVSRIVKSKKIADYQVGARPMALVCDSYGNVFVANYDGDSVTVIETSTKAIATGNNVTNIPVGDGPNAIGVNMEDDIYVVCGLENTVRKIVEKQVVSVIAVCDSPVAFGDFTGCAAYNTQNVMAKPEKGTTDEKVQAALDKVKNAETAVADMQKKVTQAVADVSEAKNSAALATEKAAEATTKAKEVKDALDNTDGRVTTVEGTLETTKAKAEENATAIEGIKEAAQTAKQAADEEAAKVAALEKQVKELSKPKLDVKVTASEPIEGSTDTKVTFTIGNKKVTPTKAPTVTLQDVETPVVTTKVSEGVFAATIPNTKLGSTVTFTVAVDEVEENNLTQDVYIESAAGLADKFTTFKCGFVAIDKANAIQWDAAQNNVAADFFNTVTGATEWKFNADSKKVESKFLPVVADKKFFYIAVETAYAAANNVADRLFLNKFKATLTEVPAVTAGDLAGKKVFLFELNEPTSLLLEYANLDF</sequence>
<accession>A0A8S5THG8</accession>
<dbReference type="InterPro" id="IPR011042">
    <property type="entry name" value="6-blade_b-propeller_TolB-like"/>
</dbReference>
<proteinExistence type="predicted"/>
<organism evidence="2">
    <name type="scientific">Myoviridae sp. ctIty1</name>
    <dbReference type="NCBI Taxonomy" id="2827673"/>
    <lineage>
        <taxon>Viruses</taxon>
        <taxon>Duplodnaviria</taxon>
        <taxon>Heunggongvirae</taxon>
        <taxon>Uroviricota</taxon>
        <taxon>Caudoviricetes</taxon>
    </lineage>
</organism>
<dbReference type="InterPro" id="IPR051344">
    <property type="entry name" value="Vgb"/>
</dbReference>
<keyword evidence="1" id="KW-0175">Coiled coil</keyword>
<dbReference type="Gene3D" id="1.10.287.950">
    <property type="entry name" value="Methyl-accepting chemotaxis protein"/>
    <property type="match status" value="1"/>
</dbReference>
<feature type="coiled-coil region" evidence="1">
    <location>
        <begin position="387"/>
        <end position="414"/>
    </location>
</feature>
<reference evidence="2" key="1">
    <citation type="journal article" date="2021" name="Proc. Natl. Acad. Sci. U.S.A.">
        <title>A Catalog of Tens of Thousands of Viruses from Human Metagenomes Reveals Hidden Associations with Chronic Diseases.</title>
        <authorList>
            <person name="Tisza M.J."/>
            <person name="Buck C.B."/>
        </authorList>
    </citation>
    <scope>NUCLEOTIDE SEQUENCE</scope>
    <source>
        <strain evidence="2">CtIty1</strain>
    </source>
</reference>
<evidence type="ECO:0000313" key="2">
    <source>
        <dbReference type="EMBL" id="DAF62210.1"/>
    </source>
</evidence>
<protein>
    <submittedName>
        <fullName evidence="2">NHL protein</fullName>
    </submittedName>
</protein>
<dbReference type="InterPro" id="IPR015943">
    <property type="entry name" value="WD40/YVTN_repeat-like_dom_sf"/>
</dbReference>
<dbReference type="SUPFAM" id="SSF50974">
    <property type="entry name" value="Nitrous oxide reductase, N-terminal domain"/>
    <property type="match status" value="1"/>
</dbReference>
<dbReference type="Gene3D" id="2.120.10.30">
    <property type="entry name" value="TolB, C-terminal domain"/>
    <property type="match status" value="1"/>
</dbReference>
<dbReference type="PANTHER" id="PTHR40274">
    <property type="entry name" value="VIRGINIAMYCIN B LYASE"/>
    <property type="match status" value="1"/>
</dbReference>
<dbReference type="PANTHER" id="PTHR40274:SF3">
    <property type="entry name" value="VIRGINIAMYCIN B LYASE"/>
    <property type="match status" value="1"/>
</dbReference>
<dbReference type="EMBL" id="BK032823">
    <property type="protein sequence ID" value="DAF62210.1"/>
    <property type="molecule type" value="Genomic_DNA"/>
</dbReference>